<name>A0AAD4XAB1_9MAGN</name>
<dbReference type="Pfam" id="PF02458">
    <property type="entry name" value="Transferase"/>
    <property type="match status" value="1"/>
</dbReference>
<dbReference type="Proteomes" id="UP001202328">
    <property type="component" value="Unassembled WGS sequence"/>
</dbReference>
<evidence type="ECO:0000313" key="3">
    <source>
        <dbReference type="EMBL" id="KAI3875371.1"/>
    </source>
</evidence>
<evidence type="ECO:0000313" key="4">
    <source>
        <dbReference type="Proteomes" id="UP001202328"/>
    </source>
</evidence>
<keyword evidence="1" id="KW-0808">Transferase</keyword>
<comment type="caution">
    <text evidence="3">The sequence shown here is derived from an EMBL/GenBank/DDBJ whole genome shotgun (WGS) entry which is preliminary data.</text>
</comment>
<dbReference type="Gene3D" id="3.30.559.10">
    <property type="entry name" value="Chloramphenicol acetyltransferase-like domain"/>
    <property type="match status" value="1"/>
</dbReference>
<dbReference type="GO" id="GO:0016740">
    <property type="term" value="F:transferase activity"/>
    <property type="evidence" value="ECO:0007669"/>
    <property type="project" value="UniProtKB-KW"/>
</dbReference>
<sequence length="175" mass="19779">MVISSLQAILAHIWTAVVRSRSCLNDNYDESQELAVALLMNNRTKVIPPLPETFFGNAVSWRIVTLKEGELIKRGLGFLAWLLKDVVNSHNFENSRSFVESYMKDPFIYSDGNMLIARGSHRFNMYGNDFGQTGKFYGKTTVNPGPVEGSIDIDICLPMEVFKAMDAHFMEAFSR</sequence>
<evidence type="ECO:0000256" key="1">
    <source>
        <dbReference type="ARBA" id="ARBA00022679"/>
    </source>
</evidence>
<accession>A0AAD4XAB1</accession>
<dbReference type="PANTHER" id="PTHR31896">
    <property type="entry name" value="FAMILY REGULATORY PROTEIN, PUTATIVE (AFU_ORTHOLOGUE AFUA_3G14730)-RELATED"/>
    <property type="match status" value="1"/>
</dbReference>
<dbReference type="InterPro" id="IPR023213">
    <property type="entry name" value="CAT-like_dom_sf"/>
</dbReference>
<dbReference type="AlphaFoldDB" id="A0AAD4XAB1"/>
<proteinExistence type="predicted"/>
<reference evidence="3" key="1">
    <citation type="submission" date="2022-04" db="EMBL/GenBank/DDBJ databases">
        <title>A functionally conserved STORR gene fusion in Papaver species that diverged 16.8 million years ago.</title>
        <authorList>
            <person name="Catania T."/>
        </authorList>
    </citation>
    <scope>NUCLEOTIDE SEQUENCE</scope>
    <source>
        <strain evidence="3">S-188037</strain>
    </source>
</reference>
<organism evidence="3 4">
    <name type="scientific">Papaver atlanticum</name>
    <dbReference type="NCBI Taxonomy" id="357466"/>
    <lineage>
        <taxon>Eukaryota</taxon>
        <taxon>Viridiplantae</taxon>
        <taxon>Streptophyta</taxon>
        <taxon>Embryophyta</taxon>
        <taxon>Tracheophyta</taxon>
        <taxon>Spermatophyta</taxon>
        <taxon>Magnoliopsida</taxon>
        <taxon>Ranunculales</taxon>
        <taxon>Papaveraceae</taxon>
        <taxon>Papaveroideae</taxon>
        <taxon>Papaver</taxon>
    </lineage>
</organism>
<feature type="signal peptide" evidence="2">
    <location>
        <begin position="1"/>
        <end position="20"/>
    </location>
</feature>
<keyword evidence="2" id="KW-0732">Signal</keyword>
<feature type="chain" id="PRO_5041915603" evidence="2">
    <location>
        <begin position="21"/>
        <end position="175"/>
    </location>
</feature>
<evidence type="ECO:0000256" key="2">
    <source>
        <dbReference type="SAM" id="SignalP"/>
    </source>
</evidence>
<dbReference type="EMBL" id="JAJJMB010012606">
    <property type="protein sequence ID" value="KAI3875371.1"/>
    <property type="molecule type" value="Genomic_DNA"/>
</dbReference>
<gene>
    <name evidence="3" type="ORF">MKW98_000048</name>
</gene>
<dbReference type="PANTHER" id="PTHR31896:SF43">
    <property type="entry name" value="PROTEIN ENHANCED PSEUDOMONAS SUSCEPTIBILITY 1"/>
    <property type="match status" value="1"/>
</dbReference>
<protein>
    <submittedName>
        <fullName evidence="3">Uncharacterized protein</fullName>
    </submittedName>
</protein>
<keyword evidence="4" id="KW-1185">Reference proteome</keyword>
<dbReference type="InterPro" id="IPR051283">
    <property type="entry name" value="Sec_Metabolite_Acyltrans"/>
</dbReference>